<dbReference type="Proteomes" id="UP000613193">
    <property type="component" value="Unassembled WGS sequence"/>
</dbReference>
<evidence type="ECO:0000313" key="2">
    <source>
        <dbReference type="EMBL" id="MBK0380809.1"/>
    </source>
</evidence>
<gene>
    <name evidence="2" type="ORF">I5M19_15905</name>
</gene>
<sequence>MANIPNNEPPVAQQLKTITIIHIALTVGQVLFALISIFTTEKIYINVTDTHDPFIYIVPVFAVGSIIVSNILYHKKISNVVQVSTLSDKLAAYQTALIVRYAPLEAASLFSIVSFMLTGILFLLVVTSLMIVYFIYLKPSAENIKAALHPDYTQQDLFKNSDNNIF</sequence>
<name>A0A934PU00_9SPHI</name>
<keyword evidence="1" id="KW-0812">Transmembrane</keyword>
<keyword evidence="3" id="KW-1185">Reference proteome</keyword>
<evidence type="ECO:0000313" key="3">
    <source>
        <dbReference type="Proteomes" id="UP000613193"/>
    </source>
</evidence>
<dbReference type="EMBL" id="JAEHFW010000003">
    <property type="protein sequence ID" value="MBK0380809.1"/>
    <property type="molecule type" value="Genomic_DNA"/>
</dbReference>
<feature type="transmembrane region" description="Helical" evidence="1">
    <location>
        <begin position="109"/>
        <end position="136"/>
    </location>
</feature>
<feature type="transmembrane region" description="Helical" evidence="1">
    <location>
        <begin position="53"/>
        <end position="73"/>
    </location>
</feature>
<organism evidence="2 3">
    <name type="scientific">Mucilaginibacter segetis</name>
    <dbReference type="NCBI Taxonomy" id="2793071"/>
    <lineage>
        <taxon>Bacteria</taxon>
        <taxon>Pseudomonadati</taxon>
        <taxon>Bacteroidota</taxon>
        <taxon>Sphingobacteriia</taxon>
        <taxon>Sphingobacteriales</taxon>
        <taxon>Sphingobacteriaceae</taxon>
        <taxon>Mucilaginibacter</taxon>
    </lineage>
</organism>
<keyword evidence="1" id="KW-1133">Transmembrane helix</keyword>
<accession>A0A934PU00</accession>
<keyword evidence="1" id="KW-0472">Membrane</keyword>
<reference evidence="2" key="1">
    <citation type="submission" date="2020-12" db="EMBL/GenBank/DDBJ databases">
        <title>Bacterial novel species Mucilaginibacter sp. SD-g isolated from soil.</title>
        <authorList>
            <person name="Jung H.-Y."/>
        </authorList>
    </citation>
    <scope>NUCLEOTIDE SEQUENCE</scope>
    <source>
        <strain evidence="2">SD-g</strain>
    </source>
</reference>
<feature type="transmembrane region" description="Helical" evidence="1">
    <location>
        <begin position="20"/>
        <end position="41"/>
    </location>
</feature>
<evidence type="ECO:0000256" key="1">
    <source>
        <dbReference type="SAM" id="Phobius"/>
    </source>
</evidence>
<proteinExistence type="predicted"/>
<dbReference type="RefSeq" id="WP_200067344.1">
    <property type="nucleotide sequence ID" value="NZ_JAEHFW010000003.1"/>
</dbReference>
<dbReference type="AlphaFoldDB" id="A0A934PU00"/>
<comment type="caution">
    <text evidence="2">The sequence shown here is derived from an EMBL/GenBank/DDBJ whole genome shotgun (WGS) entry which is preliminary data.</text>
</comment>
<protein>
    <submittedName>
        <fullName evidence="2">Uncharacterized protein</fullName>
    </submittedName>
</protein>